<name>A0A5J4TPX0_9EUKA</name>
<gene>
    <name evidence="1" type="ORF">EZS28_044513</name>
</gene>
<evidence type="ECO:0000313" key="1">
    <source>
        <dbReference type="EMBL" id="KAA6359960.1"/>
    </source>
</evidence>
<proteinExistence type="predicted"/>
<reference evidence="1 2" key="1">
    <citation type="submission" date="2019-03" db="EMBL/GenBank/DDBJ databases">
        <title>Single cell metagenomics reveals metabolic interactions within the superorganism composed of flagellate Streblomastix strix and complex community of Bacteroidetes bacteria on its surface.</title>
        <authorList>
            <person name="Treitli S.C."/>
            <person name="Kolisko M."/>
            <person name="Husnik F."/>
            <person name="Keeling P."/>
            <person name="Hampl V."/>
        </authorList>
    </citation>
    <scope>NUCLEOTIDE SEQUENCE [LARGE SCALE GENOMIC DNA]</scope>
    <source>
        <strain evidence="1">ST1C</strain>
    </source>
</reference>
<feature type="non-terminal residue" evidence="1">
    <location>
        <position position="1"/>
    </location>
</feature>
<dbReference type="OrthoDB" id="10688761at2759"/>
<sequence>QFIYSVVLLNQPSIAQLTKVTINDFQITQGGTGDIQSNLDEVGNRGGALLITVHPTDTQVKLDQLMIDGIKGDNLYGAALTLFVIIPKEELQSIQSNDDIQLQISDSVFREITIKNGLGAVDLYAVVPGQIQINAVEFSGNQAPTEAYSDFTTNYANDVLFEKGVSDLYNEEDINKFKRSNTFTGCKSISVPQKILFFNFPNPEISEEFLPSIRLNLRVDSIYGLEDGADGTNIRPYKHIGQAVKASSDQLGVITYILVAEGEYGENDVTVGNKQIEIIGERDVIIKARAGGDHPETVFYVTNGSLLIREITLIGSEYYSQTTLFELYGTEGQIQIISCNINSYNDTTVQQLPIIKGVEGKSIYISQSHFTNGIFQGAAAIVIENSISELIIDQSTFTNISYYNKNKGDGIILDAKLSKLNKVHIRNTVFKGPLNVDDPQMHNKNNDDDDNQICNWDSSLIHVTGGTINIDNSQFIGWRSGAISVEGSEA</sequence>
<comment type="caution">
    <text evidence="1">The sequence shown here is derived from an EMBL/GenBank/DDBJ whole genome shotgun (WGS) entry which is preliminary data.</text>
</comment>
<evidence type="ECO:0000313" key="2">
    <source>
        <dbReference type="Proteomes" id="UP000324800"/>
    </source>
</evidence>
<evidence type="ECO:0008006" key="3">
    <source>
        <dbReference type="Google" id="ProtNLM"/>
    </source>
</evidence>
<dbReference type="InterPro" id="IPR011050">
    <property type="entry name" value="Pectin_lyase_fold/virulence"/>
</dbReference>
<dbReference type="Proteomes" id="UP000324800">
    <property type="component" value="Unassembled WGS sequence"/>
</dbReference>
<dbReference type="EMBL" id="SNRW01027630">
    <property type="protein sequence ID" value="KAA6359960.1"/>
    <property type="molecule type" value="Genomic_DNA"/>
</dbReference>
<dbReference type="AlphaFoldDB" id="A0A5J4TPX0"/>
<organism evidence="1 2">
    <name type="scientific">Streblomastix strix</name>
    <dbReference type="NCBI Taxonomy" id="222440"/>
    <lineage>
        <taxon>Eukaryota</taxon>
        <taxon>Metamonada</taxon>
        <taxon>Preaxostyla</taxon>
        <taxon>Oxymonadida</taxon>
        <taxon>Streblomastigidae</taxon>
        <taxon>Streblomastix</taxon>
    </lineage>
</organism>
<feature type="non-terminal residue" evidence="1">
    <location>
        <position position="490"/>
    </location>
</feature>
<accession>A0A5J4TPX0</accession>
<protein>
    <recommendedName>
        <fullName evidence="3">DUF1565 domain-containing protein</fullName>
    </recommendedName>
</protein>
<dbReference type="SUPFAM" id="SSF51126">
    <property type="entry name" value="Pectin lyase-like"/>
    <property type="match status" value="1"/>
</dbReference>